<evidence type="ECO:0000256" key="7">
    <source>
        <dbReference type="ARBA" id="ARBA00023034"/>
    </source>
</evidence>
<keyword evidence="6 9" id="KW-1133">Transmembrane helix</keyword>
<comment type="similarity">
    <text evidence="3 9">Belongs to the nonaspanin (TM9SF) (TC 9.A.2) family.</text>
</comment>
<evidence type="ECO:0000256" key="6">
    <source>
        <dbReference type="ARBA" id="ARBA00022989"/>
    </source>
</evidence>
<organism evidence="10 11">
    <name type="scientific">Trichomonascus ciferrii</name>
    <dbReference type="NCBI Taxonomy" id="44093"/>
    <lineage>
        <taxon>Eukaryota</taxon>
        <taxon>Fungi</taxon>
        <taxon>Dikarya</taxon>
        <taxon>Ascomycota</taxon>
        <taxon>Saccharomycotina</taxon>
        <taxon>Dipodascomycetes</taxon>
        <taxon>Dipodascales</taxon>
        <taxon>Trichomonascaceae</taxon>
        <taxon>Trichomonascus</taxon>
        <taxon>Trichomonascus ciferrii complex</taxon>
    </lineage>
</organism>
<keyword evidence="5 9" id="KW-0732">Signal</keyword>
<feature type="transmembrane region" description="Helical" evidence="9">
    <location>
        <begin position="260"/>
        <end position="282"/>
    </location>
</feature>
<evidence type="ECO:0000313" key="11">
    <source>
        <dbReference type="Proteomes" id="UP000761534"/>
    </source>
</evidence>
<reference evidence="10" key="1">
    <citation type="journal article" date="2019" name="G3 (Bethesda)">
        <title>Genome Assemblies of Two Rare Opportunistic Yeast Pathogens: Diutina rugosa (syn. Candida rugosa) and Trichomonascus ciferrii (syn. Candida ciferrii).</title>
        <authorList>
            <person name="Mixao V."/>
            <person name="Saus E."/>
            <person name="Hansen A.P."/>
            <person name="Lass-Florl C."/>
            <person name="Gabaldon T."/>
        </authorList>
    </citation>
    <scope>NUCLEOTIDE SEQUENCE</scope>
    <source>
        <strain evidence="10">CBS 4856</strain>
    </source>
</reference>
<name>A0A642V7R4_9ASCO</name>
<evidence type="ECO:0000256" key="5">
    <source>
        <dbReference type="ARBA" id="ARBA00022729"/>
    </source>
</evidence>
<feature type="chain" id="PRO_5025080024" description="Transmembrane 9 superfamily member" evidence="9">
    <location>
        <begin position="20"/>
        <end position="631"/>
    </location>
</feature>
<feature type="transmembrane region" description="Helical" evidence="9">
    <location>
        <begin position="396"/>
        <end position="420"/>
    </location>
</feature>
<dbReference type="Pfam" id="PF02990">
    <property type="entry name" value="EMP70"/>
    <property type="match status" value="1"/>
</dbReference>
<protein>
    <recommendedName>
        <fullName evidence="9">Transmembrane 9 superfamily member</fullName>
    </recommendedName>
</protein>
<comment type="subcellular location">
    <subcellularLocation>
        <location evidence="2">Golgi apparatus</location>
    </subcellularLocation>
    <subcellularLocation>
        <location evidence="1">Membrane</location>
        <topology evidence="1">Multi-pass membrane protein</topology>
    </subcellularLocation>
</comment>
<evidence type="ECO:0000256" key="1">
    <source>
        <dbReference type="ARBA" id="ARBA00004141"/>
    </source>
</evidence>
<dbReference type="VEuPathDB" id="FungiDB:TRICI_002132"/>
<dbReference type="GO" id="GO:0005794">
    <property type="term" value="C:Golgi apparatus"/>
    <property type="evidence" value="ECO:0007669"/>
    <property type="project" value="UniProtKB-SubCell"/>
</dbReference>
<feature type="transmembrane region" description="Helical" evidence="9">
    <location>
        <begin position="329"/>
        <end position="356"/>
    </location>
</feature>
<dbReference type="PANTHER" id="PTHR10766">
    <property type="entry name" value="TRANSMEMBRANE 9 SUPERFAMILY PROTEIN"/>
    <property type="match status" value="1"/>
</dbReference>
<evidence type="ECO:0000256" key="3">
    <source>
        <dbReference type="ARBA" id="ARBA00005227"/>
    </source>
</evidence>
<feature type="transmembrane region" description="Helical" evidence="9">
    <location>
        <begin position="561"/>
        <end position="580"/>
    </location>
</feature>
<feature type="signal peptide" evidence="9">
    <location>
        <begin position="1"/>
        <end position="19"/>
    </location>
</feature>
<dbReference type="GO" id="GO:0016020">
    <property type="term" value="C:membrane"/>
    <property type="evidence" value="ECO:0007669"/>
    <property type="project" value="UniProtKB-SubCell"/>
</dbReference>
<evidence type="ECO:0000256" key="4">
    <source>
        <dbReference type="ARBA" id="ARBA00022692"/>
    </source>
</evidence>
<dbReference type="PANTHER" id="PTHR10766:SF55">
    <property type="entry name" value="TRANSMEMBRANE 9 SUPERFAMILY MEMBER 4"/>
    <property type="match status" value="1"/>
</dbReference>
<feature type="transmembrane region" description="Helical" evidence="9">
    <location>
        <begin position="488"/>
        <end position="509"/>
    </location>
</feature>
<comment type="caution">
    <text evidence="10">The sequence shown here is derived from an EMBL/GenBank/DDBJ whole genome shotgun (WGS) entry which is preliminary data.</text>
</comment>
<evidence type="ECO:0000313" key="10">
    <source>
        <dbReference type="EMBL" id="KAA8915725.1"/>
    </source>
</evidence>
<keyword evidence="7" id="KW-0333">Golgi apparatus</keyword>
<dbReference type="AlphaFoldDB" id="A0A642V7R4"/>
<proteinExistence type="inferred from homology"/>
<dbReference type="SUPFAM" id="SSF103473">
    <property type="entry name" value="MFS general substrate transporter"/>
    <property type="match status" value="1"/>
</dbReference>
<feature type="transmembrane region" description="Helical" evidence="9">
    <location>
        <begin position="432"/>
        <end position="456"/>
    </location>
</feature>
<gene>
    <name evidence="10" type="ORF">TRICI_002132</name>
</gene>
<sequence length="631" mass="71466">MAEWKISILLVLLIQTVYGFYIPGWSIKSYKEGDRVPLNVNKVTSDATQLPYAYYDLPFVCQPSSKVKNVGLNIGEVLRGDRIWGSDYELRQNVGVQCQTLCEKKVDKSDLERAHELVSENYQVEWIVDNLPGATAFISLDRSKRYYAAGFPLGAVDKETGKAILNNHVTLLLRYRKAERENDRYVIVGFEVYPKSVSNESKMCPGKSDKFDPFVIDTSKESDTIRYTYSVYWREDDTISWASRWDMYFSYSEKSNHVHWLAIVNSLVIAAFLAVVVGVVLIRTLNRDIQAYKQQQETGVEEDKDLAEDVSGWKLVYADVFRRPSFSTVLTSLIGSGFQFIVMTITVTAFACIGILNPSYRGGFLSYALFLFAFAGIFAGYINARITKDIDNPRWATSLFLTALIVPASILVIVLVLNMFVWKESSSSALPFGTVVALFCIWLLISCPLVMIGGLIGHRVKASEIPTRIAAIPRQIPPNRGIMSSLPVAVLGGGLLPFLVIFVELMFIFKSIWQDKGGYYYMYGFFALIFLVLTICVMEMSIVMTYFLLNSGDYRWWWRSFMVGTGSAWWIFIYSIYYYITTLKVDGFVSGLLFFGYSLIGCIVYGLITGTIGFMASYFFVRRIYAAIKAD</sequence>
<keyword evidence="4 9" id="KW-0812">Transmembrane</keyword>
<accession>A0A642V7R4</accession>
<dbReference type="OrthoDB" id="1666796at2759"/>
<feature type="transmembrane region" description="Helical" evidence="9">
    <location>
        <begin position="592"/>
        <end position="621"/>
    </location>
</feature>
<dbReference type="Proteomes" id="UP000761534">
    <property type="component" value="Unassembled WGS sequence"/>
</dbReference>
<feature type="transmembrane region" description="Helical" evidence="9">
    <location>
        <begin position="362"/>
        <end position="384"/>
    </location>
</feature>
<dbReference type="EMBL" id="SWFS01000148">
    <property type="protein sequence ID" value="KAA8915725.1"/>
    <property type="molecule type" value="Genomic_DNA"/>
</dbReference>
<evidence type="ECO:0000256" key="2">
    <source>
        <dbReference type="ARBA" id="ARBA00004555"/>
    </source>
</evidence>
<keyword evidence="11" id="KW-1185">Reference proteome</keyword>
<dbReference type="InterPro" id="IPR036259">
    <property type="entry name" value="MFS_trans_sf"/>
</dbReference>
<dbReference type="GO" id="GO:0072657">
    <property type="term" value="P:protein localization to membrane"/>
    <property type="evidence" value="ECO:0007669"/>
    <property type="project" value="TreeGrafter"/>
</dbReference>
<feature type="transmembrane region" description="Helical" evidence="9">
    <location>
        <begin position="521"/>
        <end position="549"/>
    </location>
</feature>
<keyword evidence="8 9" id="KW-0472">Membrane</keyword>
<dbReference type="InterPro" id="IPR004240">
    <property type="entry name" value="EMP70"/>
</dbReference>
<evidence type="ECO:0000256" key="9">
    <source>
        <dbReference type="RuleBase" id="RU363079"/>
    </source>
</evidence>
<evidence type="ECO:0000256" key="8">
    <source>
        <dbReference type="ARBA" id="ARBA00023136"/>
    </source>
</evidence>